<dbReference type="GO" id="GO:0098803">
    <property type="term" value="C:respiratory chain complex"/>
    <property type="evidence" value="ECO:0007669"/>
    <property type="project" value="UniProtKB-UniRule"/>
</dbReference>
<gene>
    <name evidence="15" type="ORF">MIND_01416100</name>
</gene>
<keyword evidence="3" id="KW-0813">Transport</keyword>
<dbReference type="GO" id="GO:0046872">
    <property type="term" value="F:metal ion binding"/>
    <property type="evidence" value="ECO:0007669"/>
    <property type="project" value="UniProtKB-UniRule"/>
</dbReference>
<evidence type="ECO:0000256" key="12">
    <source>
        <dbReference type="ARBA" id="ARBA00025285"/>
    </source>
</evidence>
<evidence type="ECO:0000256" key="3">
    <source>
        <dbReference type="ARBA" id="ARBA00022448"/>
    </source>
</evidence>
<evidence type="ECO:0000256" key="6">
    <source>
        <dbReference type="ARBA" id="ARBA00022723"/>
    </source>
</evidence>
<dbReference type="Gene3D" id="1.20.1260.140">
    <property type="entry name" value="Alternative oxidase"/>
    <property type="match status" value="1"/>
</dbReference>
<dbReference type="AlphaFoldDB" id="A0A8H6VT16"/>
<keyword evidence="5 13" id="KW-0812">Transmembrane</keyword>
<dbReference type="EMBL" id="JACAZF010000018">
    <property type="protein sequence ID" value="KAF7288993.1"/>
    <property type="molecule type" value="Genomic_DNA"/>
</dbReference>
<name>A0A8H6VT16_9AGAR</name>
<keyword evidence="7 13" id="KW-0249">Electron transport</keyword>
<keyword evidence="4 13" id="KW-0679">Respiratory chain</keyword>
<keyword evidence="8" id="KW-1133">Transmembrane helix</keyword>
<comment type="subcellular location">
    <subcellularLocation>
        <location evidence="1">Membrane</location>
    </subcellularLocation>
</comment>
<accession>A0A8H6VT16</accession>
<evidence type="ECO:0000256" key="5">
    <source>
        <dbReference type="ARBA" id="ARBA00022692"/>
    </source>
</evidence>
<comment type="similarity">
    <text evidence="2 13">Belongs to the alternative oxidase family.</text>
</comment>
<dbReference type="Pfam" id="PF01786">
    <property type="entry name" value="AOX"/>
    <property type="match status" value="1"/>
</dbReference>
<evidence type="ECO:0000256" key="11">
    <source>
        <dbReference type="ARBA" id="ARBA00023136"/>
    </source>
</evidence>
<keyword evidence="10 13" id="KW-0408">Iron</keyword>
<dbReference type="InterPro" id="IPR002680">
    <property type="entry name" value="AOX"/>
</dbReference>
<keyword evidence="9 13" id="KW-0560">Oxidoreductase</keyword>
<evidence type="ECO:0000256" key="8">
    <source>
        <dbReference type="ARBA" id="ARBA00022989"/>
    </source>
</evidence>
<dbReference type="EC" id="1.-.-.-" evidence="13"/>
<feature type="region of interest" description="Disordered" evidence="14">
    <location>
        <begin position="1"/>
        <end position="33"/>
    </location>
</feature>
<keyword evidence="16" id="KW-1185">Reference proteome</keyword>
<evidence type="ECO:0000313" key="15">
    <source>
        <dbReference type="EMBL" id="KAF7288993.1"/>
    </source>
</evidence>
<comment type="function">
    <text evidence="12">Catalyzes cyanide-resistant oxygen consumption. May increase respiration when the cytochrome respiratory pathway is restricted, or in response to low temperatures.</text>
</comment>
<protein>
    <recommendedName>
        <fullName evidence="13">Alternative oxidase</fullName>
        <ecNumber evidence="13">1.-.-.-</ecNumber>
    </recommendedName>
</protein>
<proteinExistence type="inferred from homology"/>
<reference evidence="15" key="1">
    <citation type="submission" date="2020-05" db="EMBL/GenBank/DDBJ databases">
        <title>Mycena genomes resolve the evolution of fungal bioluminescence.</title>
        <authorList>
            <person name="Tsai I.J."/>
        </authorList>
    </citation>
    <scope>NUCLEOTIDE SEQUENCE</scope>
    <source>
        <strain evidence="15">171206Taipei</strain>
    </source>
</reference>
<organism evidence="15 16">
    <name type="scientific">Mycena indigotica</name>
    <dbReference type="NCBI Taxonomy" id="2126181"/>
    <lineage>
        <taxon>Eukaryota</taxon>
        <taxon>Fungi</taxon>
        <taxon>Dikarya</taxon>
        <taxon>Basidiomycota</taxon>
        <taxon>Agaricomycotina</taxon>
        <taxon>Agaricomycetes</taxon>
        <taxon>Agaricomycetidae</taxon>
        <taxon>Agaricales</taxon>
        <taxon>Marasmiineae</taxon>
        <taxon>Mycenaceae</taxon>
        <taxon>Mycena</taxon>
    </lineage>
</organism>
<evidence type="ECO:0000256" key="13">
    <source>
        <dbReference type="RuleBase" id="RU003779"/>
    </source>
</evidence>
<evidence type="ECO:0000256" key="4">
    <source>
        <dbReference type="ARBA" id="ARBA00022660"/>
    </source>
</evidence>
<evidence type="ECO:0000256" key="14">
    <source>
        <dbReference type="SAM" id="MobiDB-lite"/>
    </source>
</evidence>
<dbReference type="RefSeq" id="XP_037213145.1">
    <property type="nucleotide sequence ID" value="XM_037370553.1"/>
</dbReference>
<evidence type="ECO:0000256" key="9">
    <source>
        <dbReference type="ARBA" id="ARBA00023002"/>
    </source>
</evidence>
<evidence type="ECO:0000256" key="7">
    <source>
        <dbReference type="ARBA" id="ARBA00022982"/>
    </source>
</evidence>
<sequence length="118" mass="13281">MSTTTSNPSDKSVPRQTPEMAQSPLRTPGPVSTVPTMVRGDCHPVYSPDELKAVEVLHKAAKTIPDKMAYRLVRLARWGFDFVSRYKHRLLPPGSDMTVQQLRQGGYIFDGRGWLNVR</sequence>
<comment type="cofactor">
    <cofactor evidence="13">
        <name>Fe cation</name>
        <dbReference type="ChEBI" id="CHEBI:24875"/>
    </cofactor>
    <text evidence="13">Binds 2 iron ions per subunit.</text>
</comment>
<keyword evidence="6 13" id="KW-0479">Metal-binding</keyword>
<dbReference type="Proteomes" id="UP000636479">
    <property type="component" value="Unassembled WGS sequence"/>
</dbReference>
<evidence type="ECO:0000256" key="2">
    <source>
        <dbReference type="ARBA" id="ARBA00008388"/>
    </source>
</evidence>
<dbReference type="GeneID" id="59353069"/>
<dbReference type="InterPro" id="IPR038659">
    <property type="entry name" value="AOX_sf"/>
</dbReference>
<comment type="caution">
    <text evidence="15">The sequence shown here is derived from an EMBL/GenBank/DDBJ whole genome shotgun (WGS) entry which is preliminary data.</text>
</comment>
<dbReference type="OrthoDB" id="3039243at2759"/>
<keyword evidence="11 13" id="KW-0472">Membrane</keyword>
<feature type="compositionally biased region" description="Polar residues" evidence="14">
    <location>
        <begin position="1"/>
        <end position="10"/>
    </location>
</feature>
<evidence type="ECO:0000256" key="1">
    <source>
        <dbReference type="ARBA" id="ARBA00004370"/>
    </source>
</evidence>
<dbReference type="GO" id="GO:0009916">
    <property type="term" value="F:alternative oxidase activity"/>
    <property type="evidence" value="ECO:0007669"/>
    <property type="project" value="UniProtKB-UniRule"/>
</dbReference>
<evidence type="ECO:0000256" key="10">
    <source>
        <dbReference type="ARBA" id="ARBA00023004"/>
    </source>
</evidence>
<evidence type="ECO:0000313" key="16">
    <source>
        <dbReference type="Proteomes" id="UP000636479"/>
    </source>
</evidence>
<dbReference type="GO" id="GO:0016020">
    <property type="term" value="C:membrane"/>
    <property type="evidence" value="ECO:0007669"/>
    <property type="project" value="UniProtKB-SubCell"/>
</dbReference>